<dbReference type="AlphaFoldDB" id="A0A3G9J7U9"/>
<dbReference type="Proteomes" id="UP000275368">
    <property type="component" value="Chromosome"/>
</dbReference>
<dbReference type="EMBL" id="AP019308">
    <property type="protein sequence ID" value="BBH21901.1"/>
    <property type="molecule type" value="Genomic_DNA"/>
</dbReference>
<dbReference type="RefSeq" id="WP_125659120.1">
    <property type="nucleotide sequence ID" value="NZ_AP019308.1"/>
</dbReference>
<keyword evidence="2" id="KW-1185">Reference proteome</keyword>
<evidence type="ECO:0000313" key="2">
    <source>
        <dbReference type="Proteomes" id="UP000275368"/>
    </source>
</evidence>
<reference evidence="1 2" key="1">
    <citation type="submission" date="2018-11" db="EMBL/GenBank/DDBJ databases">
        <title>Complete genome sequence of Paenibacillus baekrokdamisoli strain KCTC 33723.</title>
        <authorList>
            <person name="Kang S.W."/>
            <person name="Lee K.C."/>
            <person name="Kim K.K."/>
            <person name="Kim J.S."/>
            <person name="Kim D.S."/>
            <person name="Ko S.H."/>
            <person name="Yang S.H."/>
            <person name="Lee J.S."/>
        </authorList>
    </citation>
    <scope>NUCLEOTIDE SEQUENCE [LARGE SCALE GENOMIC DNA]</scope>
    <source>
        <strain evidence="1 2">KCTC 33723</strain>
    </source>
</reference>
<protein>
    <submittedName>
        <fullName evidence="1">ABC transporter permease</fullName>
    </submittedName>
</protein>
<organism evidence="1 2">
    <name type="scientific">Paenibacillus baekrokdamisoli</name>
    <dbReference type="NCBI Taxonomy" id="1712516"/>
    <lineage>
        <taxon>Bacteria</taxon>
        <taxon>Bacillati</taxon>
        <taxon>Bacillota</taxon>
        <taxon>Bacilli</taxon>
        <taxon>Bacillales</taxon>
        <taxon>Paenibacillaceae</taxon>
        <taxon>Paenibacillus</taxon>
    </lineage>
</organism>
<gene>
    <name evidence="1" type="ORF">Back11_32460</name>
</gene>
<dbReference type="InterPro" id="IPR010288">
    <property type="entry name" value="EcsB_ABC"/>
</dbReference>
<dbReference type="OrthoDB" id="2448479at2"/>
<dbReference type="GO" id="GO:0016020">
    <property type="term" value="C:membrane"/>
    <property type="evidence" value="ECO:0007669"/>
    <property type="project" value="InterPro"/>
</dbReference>
<proteinExistence type="predicted"/>
<name>A0A3G9J7U9_9BACL</name>
<sequence>MESLAGKWTFAKLFRRRVLRFWHEQWKVWRTALDWTVWLYVVIPGLWIGGGLYVDVWQHPPHWLTVLPIGVGERIPLVVILIGRLRTFTEDADVLILLQKKKWGRGLVLRGIGYTSIKLAFLTALVYVLLLPFLVPIHHLPTASIVSMIIYTWIWSWISSLWRNLLEARFVGLRKWVGKLAAMALLAVTYFYPITLVGEHWRQLFVPISIGVIVLLVTIRVKLRASDTFDSDVQQEHKARLASTQLLLRGVIDRKPRIRLNRPLVLRQSNRIFKRFDAETILSEMIIKTFIRRLSLIRLWFVFVGISMLAISLSPSGLKPFLVVILPLLLSAWVQSHWRAVLAESYVAQFRWSDSALRQSAEQVRMWLVVPCVVLLSMIGGLQTYGIWGVLSAVPAILIWIAVNKFQSAFMLLKPKEKGGPLQGSESSE</sequence>
<dbReference type="Pfam" id="PF05975">
    <property type="entry name" value="EcsB"/>
    <property type="match status" value="1"/>
</dbReference>
<accession>A0A3G9J7U9</accession>
<evidence type="ECO:0000313" key="1">
    <source>
        <dbReference type="EMBL" id="BBH21901.1"/>
    </source>
</evidence>
<dbReference type="KEGG" id="pbk:Back11_32460"/>